<evidence type="ECO:0000313" key="3">
    <source>
        <dbReference type="Proteomes" id="UP000683360"/>
    </source>
</evidence>
<dbReference type="Pfam" id="PF20720">
    <property type="entry name" value="nSTAND3"/>
    <property type="match status" value="1"/>
</dbReference>
<dbReference type="EMBL" id="CAJPWZ010001769">
    <property type="protein sequence ID" value="CAG2222933.1"/>
    <property type="molecule type" value="Genomic_DNA"/>
</dbReference>
<dbReference type="AlphaFoldDB" id="A0A8S3STQ9"/>
<protein>
    <recommendedName>
        <fullName evidence="1">Novel STAND NTPase 3 domain-containing protein</fullName>
    </recommendedName>
</protein>
<evidence type="ECO:0000259" key="1">
    <source>
        <dbReference type="Pfam" id="PF20720"/>
    </source>
</evidence>
<proteinExistence type="predicted"/>
<name>A0A8S3STQ9_MYTED</name>
<gene>
    <name evidence="2" type="ORF">MEDL_36232</name>
</gene>
<sequence>MLQDEKSELAKFFQTMTCPLICKKWQTPELMGTIFALKLANILECKFRVVHADTQDVFIGNKEDTLLLGFIQKLQHYTSLEFRFQSDDYVAVRLEDQLEEKSLHIAKVIQIDSKTDEVQLQYLRKDGLEDRRYKWPAKKDFIYSQFYLYNTQHQFTFFEAHHEREIRGWEEDQITFVETRATHHILGSLPLHNCIVVTGSSGCGKSANIHHAALYLRNRFEYEIIPVLTGPTAITNYHNEKKKQAFVVDDICGKETTNTHKVQMWRDYSEIMENIFQTNVTKKKMVQKKKMARFQNCHVQNY</sequence>
<accession>A0A8S3STQ9</accession>
<comment type="caution">
    <text evidence="2">The sequence shown here is derived from an EMBL/GenBank/DDBJ whole genome shotgun (WGS) entry which is preliminary data.</text>
</comment>
<dbReference type="InterPro" id="IPR049050">
    <property type="entry name" value="nSTAND3"/>
</dbReference>
<feature type="domain" description="Novel STAND NTPase 3" evidence="1">
    <location>
        <begin position="176"/>
        <end position="279"/>
    </location>
</feature>
<organism evidence="2 3">
    <name type="scientific">Mytilus edulis</name>
    <name type="common">Blue mussel</name>
    <dbReference type="NCBI Taxonomy" id="6550"/>
    <lineage>
        <taxon>Eukaryota</taxon>
        <taxon>Metazoa</taxon>
        <taxon>Spiralia</taxon>
        <taxon>Lophotrochozoa</taxon>
        <taxon>Mollusca</taxon>
        <taxon>Bivalvia</taxon>
        <taxon>Autobranchia</taxon>
        <taxon>Pteriomorphia</taxon>
        <taxon>Mytilida</taxon>
        <taxon>Mytiloidea</taxon>
        <taxon>Mytilidae</taxon>
        <taxon>Mytilinae</taxon>
        <taxon>Mytilus</taxon>
    </lineage>
</organism>
<keyword evidence="3" id="KW-1185">Reference proteome</keyword>
<dbReference type="Proteomes" id="UP000683360">
    <property type="component" value="Unassembled WGS sequence"/>
</dbReference>
<reference evidence="2" key="1">
    <citation type="submission" date="2021-03" db="EMBL/GenBank/DDBJ databases">
        <authorList>
            <person name="Bekaert M."/>
        </authorList>
    </citation>
    <scope>NUCLEOTIDE SEQUENCE</scope>
</reference>
<evidence type="ECO:0000313" key="2">
    <source>
        <dbReference type="EMBL" id="CAG2222933.1"/>
    </source>
</evidence>